<dbReference type="EMBL" id="MPUH01000173">
    <property type="protein sequence ID" value="OMJ87564.1"/>
    <property type="molecule type" value="Genomic_DNA"/>
</dbReference>
<dbReference type="Gene3D" id="3.30.1490.120">
    <property type="entry name" value="RNA polymerase Rpb7-like, N-terminal domain"/>
    <property type="match status" value="1"/>
</dbReference>
<name>A0A1R2CEX1_9CILI</name>
<dbReference type="GO" id="GO:0006384">
    <property type="term" value="P:transcription initiation at RNA polymerase III promoter"/>
    <property type="evidence" value="ECO:0007669"/>
    <property type="project" value="TreeGrafter"/>
</dbReference>
<protein>
    <submittedName>
        <fullName evidence="8">Uncharacterized protein</fullName>
    </submittedName>
</protein>
<dbReference type="InterPro" id="IPR005576">
    <property type="entry name" value="Rpb7-like_N"/>
</dbReference>
<feature type="domain" description="RNA polymerase Rpb7-like N-terminal" evidence="6">
    <location>
        <begin position="14"/>
        <end position="56"/>
    </location>
</feature>
<dbReference type="OrthoDB" id="10256606at2759"/>
<reference evidence="8 9" key="1">
    <citation type="submission" date="2016-11" db="EMBL/GenBank/DDBJ databases">
        <title>The macronuclear genome of Stentor coeruleus: a giant cell with tiny introns.</title>
        <authorList>
            <person name="Slabodnick M."/>
            <person name="Ruby J.G."/>
            <person name="Reiff S.B."/>
            <person name="Swart E.C."/>
            <person name="Gosai S."/>
            <person name="Prabakaran S."/>
            <person name="Witkowska E."/>
            <person name="Larue G.E."/>
            <person name="Fisher S."/>
            <person name="Freeman R.M."/>
            <person name="Gunawardena J."/>
            <person name="Chu W."/>
            <person name="Stover N.A."/>
            <person name="Gregory B.D."/>
            <person name="Nowacki M."/>
            <person name="Derisi J."/>
            <person name="Roy S.W."/>
            <person name="Marshall W.F."/>
            <person name="Sood P."/>
        </authorList>
    </citation>
    <scope>NUCLEOTIDE SEQUENCE [LARGE SCALE GENOMIC DNA]</scope>
    <source>
        <strain evidence="8">WM001</strain>
    </source>
</reference>
<dbReference type="InterPro" id="IPR045113">
    <property type="entry name" value="Rpb7-like"/>
</dbReference>
<dbReference type="SUPFAM" id="SSF88798">
    <property type="entry name" value="N-terminal, heterodimerisation domain of RBP7 (RpoE)"/>
    <property type="match status" value="1"/>
</dbReference>
<proteinExistence type="inferred from homology"/>
<organism evidence="8 9">
    <name type="scientific">Stentor coeruleus</name>
    <dbReference type="NCBI Taxonomy" id="5963"/>
    <lineage>
        <taxon>Eukaryota</taxon>
        <taxon>Sar</taxon>
        <taxon>Alveolata</taxon>
        <taxon>Ciliophora</taxon>
        <taxon>Postciliodesmatophora</taxon>
        <taxon>Heterotrichea</taxon>
        <taxon>Heterotrichida</taxon>
        <taxon>Stentoridae</taxon>
        <taxon>Stentor</taxon>
    </lineage>
</organism>
<evidence type="ECO:0000256" key="5">
    <source>
        <dbReference type="ARBA" id="ARBA00023242"/>
    </source>
</evidence>
<evidence type="ECO:0000313" key="8">
    <source>
        <dbReference type="EMBL" id="OMJ87564.1"/>
    </source>
</evidence>
<keyword evidence="4" id="KW-0804">Transcription</keyword>
<evidence type="ECO:0000313" key="9">
    <source>
        <dbReference type="Proteomes" id="UP000187209"/>
    </source>
</evidence>
<dbReference type="GO" id="GO:0005666">
    <property type="term" value="C:RNA polymerase III complex"/>
    <property type="evidence" value="ECO:0007669"/>
    <property type="project" value="TreeGrafter"/>
</dbReference>
<dbReference type="InterPro" id="IPR013238">
    <property type="entry name" value="RNA_pol_III_Rbc25"/>
</dbReference>
<keyword evidence="9" id="KW-1185">Reference proteome</keyword>
<evidence type="ECO:0000259" key="7">
    <source>
        <dbReference type="Pfam" id="PF08292"/>
    </source>
</evidence>
<evidence type="ECO:0000256" key="2">
    <source>
        <dbReference type="ARBA" id="ARBA00009307"/>
    </source>
</evidence>
<keyword evidence="3" id="KW-0240">DNA-directed RNA polymerase</keyword>
<feature type="domain" description="RNA polymerase III subunit Rpc25" evidence="7">
    <location>
        <begin position="80"/>
        <end position="152"/>
    </location>
</feature>
<accession>A0A1R2CEX1</accession>
<comment type="caution">
    <text evidence="8">The sequence shown here is derived from an EMBL/GenBank/DDBJ whole genome shotgun (WGS) entry which is preliminary data.</text>
</comment>
<dbReference type="Gene3D" id="2.40.50.140">
    <property type="entry name" value="Nucleic acid-binding proteins"/>
    <property type="match status" value="1"/>
</dbReference>
<dbReference type="Proteomes" id="UP000187209">
    <property type="component" value="Unassembled WGS sequence"/>
</dbReference>
<evidence type="ECO:0000256" key="1">
    <source>
        <dbReference type="ARBA" id="ARBA00004123"/>
    </source>
</evidence>
<dbReference type="Pfam" id="PF03876">
    <property type="entry name" value="SHS2_Rpb7-N"/>
    <property type="match status" value="1"/>
</dbReference>
<evidence type="ECO:0000256" key="3">
    <source>
        <dbReference type="ARBA" id="ARBA00022478"/>
    </source>
</evidence>
<comment type="similarity">
    <text evidence="2">Belongs to the eukaryotic RPB7/RPC8 RNA polymerase subunit family.</text>
</comment>
<dbReference type="PANTHER" id="PTHR12709">
    <property type="entry name" value="DNA-DIRECTED RNA POLYMERASE II, III"/>
    <property type="match status" value="1"/>
</dbReference>
<sequence length="175" mass="19967">MFLLYTIETKIDCPPEKISMNFRESVLNKVDECFAGKIIKNEGICISVYDMKIIQTTLVEGYFQAHVSLRLIVFKPFIGEILTGKIIESTQEGIEVDLIFVSAFIPAGFLNESSSFDELEGVFVWHYEENDLFYDKGEVIRFKVNAVILPQEEGQKIEILGKANEDGLGLIKWWS</sequence>
<dbReference type="AlphaFoldDB" id="A0A1R2CEX1"/>
<comment type="subcellular location">
    <subcellularLocation>
        <location evidence="1">Nucleus</location>
    </subcellularLocation>
</comment>
<dbReference type="PANTHER" id="PTHR12709:SF1">
    <property type="entry name" value="DNA-DIRECTED RNA POLYMERASE III SUBUNIT RPC8"/>
    <property type="match status" value="1"/>
</dbReference>
<keyword evidence="5" id="KW-0539">Nucleus</keyword>
<evidence type="ECO:0000256" key="4">
    <source>
        <dbReference type="ARBA" id="ARBA00023163"/>
    </source>
</evidence>
<dbReference type="Pfam" id="PF08292">
    <property type="entry name" value="RNA_pol_Rbc25"/>
    <property type="match status" value="1"/>
</dbReference>
<evidence type="ECO:0000259" key="6">
    <source>
        <dbReference type="Pfam" id="PF03876"/>
    </source>
</evidence>
<gene>
    <name evidence="8" type="ORF">SteCoe_10646</name>
</gene>
<dbReference type="InterPro" id="IPR012340">
    <property type="entry name" value="NA-bd_OB-fold"/>
</dbReference>
<dbReference type="SUPFAM" id="SSF50249">
    <property type="entry name" value="Nucleic acid-binding proteins"/>
    <property type="match status" value="1"/>
</dbReference>
<dbReference type="InterPro" id="IPR036898">
    <property type="entry name" value="RNA_pol_Rpb7-like_N_sf"/>
</dbReference>